<dbReference type="EMBL" id="FP929033">
    <property type="protein sequence ID" value="CBK68123.1"/>
    <property type="molecule type" value="Genomic_DNA"/>
</dbReference>
<organism evidence="1 2">
    <name type="scientific">Bacteroides xylanisolvens XB1A</name>
    <dbReference type="NCBI Taxonomy" id="657309"/>
    <lineage>
        <taxon>Bacteria</taxon>
        <taxon>Pseudomonadati</taxon>
        <taxon>Bacteroidota</taxon>
        <taxon>Bacteroidia</taxon>
        <taxon>Bacteroidales</taxon>
        <taxon>Bacteroidaceae</taxon>
        <taxon>Bacteroides</taxon>
    </lineage>
</organism>
<proteinExistence type="predicted"/>
<accession>D6D121</accession>
<reference evidence="1 2" key="1">
    <citation type="submission" date="2010-03" db="EMBL/GenBank/DDBJ databases">
        <title>The genome sequence of Bacteriodes xylanisolvens XB1A.</title>
        <authorList>
            <consortium name="metaHIT consortium -- http://www.metahit.eu/"/>
            <person name="Pajon A."/>
            <person name="Turner K."/>
            <person name="Parkhill J."/>
            <person name="Bernalier A."/>
        </authorList>
    </citation>
    <scope>NUCLEOTIDE SEQUENCE [LARGE SCALE GENOMIC DNA]</scope>
    <source>
        <strain evidence="1 2">XB1A</strain>
    </source>
</reference>
<dbReference type="AlphaFoldDB" id="D6D121"/>
<gene>
    <name evidence="1" type="ORF">BXY_31130</name>
</gene>
<dbReference type="HOGENOM" id="CLU_221050_0_0_10"/>
<name>D6D121_9BACE</name>
<dbReference type="Proteomes" id="UP000008795">
    <property type="component" value="Chromosome"/>
</dbReference>
<evidence type="ECO:0000313" key="2">
    <source>
        <dbReference type="Proteomes" id="UP000008795"/>
    </source>
</evidence>
<dbReference type="KEGG" id="bxy:BXY_31130"/>
<evidence type="ECO:0000313" key="1">
    <source>
        <dbReference type="EMBL" id="CBK68123.1"/>
    </source>
</evidence>
<protein>
    <submittedName>
        <fullName evidence="1">Uncharacterized protein</fullName>
    </submittedName>
</protein>
<reference evidence="1 2" key="2">
    <citation type="submission" date="2010-03" db="EMBL/GenBank/DDBJ databases">
        <authorList>
            <person name="Pajon A."/>
        </authorList>
    </citation>
    <scope>NUCLEOTIDE SEQUENCE [LARGE SCALE GENOMIC DNA]</scope>
    <source>
        <strain evidence="1 2">XB1A</strain>
    </source>
</reference>
<sequence length="32" mass="3737">MPMNKEIAGESKWQIQVKLDIIGFTLFFKNIP</sequence>